<protein>
    <submittedName>
        <fullName evidence="1">Uncharacterized protein</fullName>
    </submittedName>
</protein>
<comment type="caution">
    <text evidence="1">The sequence shown here is derived from an EMBL/GenBank/DDBJ whole genome shotgun (WGS) entry which is preliminary data.</text>
</comment>
<dbReference type="AlphaFoldDB" id="A0AA40SWI9"/>
<dbReference type="Proteomes" id="UP001165986">
    <property type="component" value="Unassembled WGS sequence"/>
</dbReference>
<gene>
    <name evidence="1" type="ORF">FNW02_12385</name>
</gene>
<organism evidence="1 2">
    <name type="scientific">Komarekiella delphini-convector SJRDD-AB1</name>
    <dbReference type="NCBI Taxonomy" id="2593771"/>
    <lineage>
        <taxon>Bacteria</taxon>
        <taxon>Bacillati</taxon>
        <taxon>Cyanobacteriota</taxon>
        <taxon>Cyanophyceae</taxon>
        <taxon>Nostocales</taxon>
        <taxon>Nostocaceae</taxon>
        <taxon>Komarekiella</taxon>
        <taxon>Komarekiella delphini-convector</taxon>
    </lineage>
</organism>
<dbReference type="EMBL" id="VJXY01000011">
    <property type="protein sequence ID" value="MBD6616608.1"/>
    <property type="molecule type" value="Genomic_DNA"/>
</dbReference>
<evidence type="ECO:0000313" key="1">
    <source>
        <dbReference type="EMBL" id="MBD6616608.1"/>
    </source>
</evidence>
<name>A0AA40SWI9_9NOST</name>
<proteinExistence type="predicted"/>
<reference evidence="1" key="1">
    <citation type="submission" date="2019-07" db="EMBL/GenBank/DDBJ databases">
        <title>Toxilogical consequences of a new and cryptic species of cyanobacteria (Komarekiella delphini-convector) recovered from the epidermis of a bottlenose dolphin and 1500 ft. in the air.</title>
        <authorList>
            <person name="Brown A.O."/>
            <person name="Dvorak P."/>
            <person name="Villanueva C.D."/>
            <person name="Foss A.J."/>
            <person name="Garvey A.D."/>
            <person name="Gibson Q.A."/>
            <person name="Johansen J.R."/>
            <person name="Casamatta D.A."/>
        </authorList>
    </citation>
    <scope>NUCLEOTIDE SEQUENCE</scope>
    <source>
        <strain evidence="1">SJRDD-AB1</strain>
    </source>
</reference>
<evidence type="ECO:0000313" key="2">
    <source>
        <dbReference type="Proteomes" id="UP001165986"/>
    </source>
</evidence>
<sequence length="143" mass="16780">MVNKRGNARNLIPYLPKWQHLPTKSIRVPEIFAQQVLEYARQLDAQKPDKRIEIRQDFNAVVVISPCDPRGTFQIKARSIQGWRFHRESQSWWYPMEKIEEVVAAFPECVLDENVKNAIPTVGYAYAMIQAKKALRWQLEDLN</sequence>
<dbReference type="RefSeq" id="WP_191757846.1">
    <property type="nucleotide sequence ID" value="NZ_VJXY01000011.1"/>
</dbReference>
<keyword evidence="2" id="KW-1185">Reference proteome</keyword>
<accession>A0AA40SWI9</accession>